<dbReference type="GO" id="GO:0006402">
    <property type="term" value="P:mRNA catabolic process"/>
    <property type="evidence" value="ECO:0007669"/>
    <property type="project" value="InterPro"/>
</dbReference>
<dbReference type="GO" id="GO:0045948">
    <property type="term" value="P:positive regulation of translational initiation"/>
    <property type="evidence" value="ECO:0007669"/>
    <property type="project" value="UniProtKB-UniRule"/>
</dbReference>
<evidence type="ECO:0000313" key="7">
    <source>
        <dbReference type="Proteomes" id="UP000560470"/>
    </source>
</evidence>
<evidence type="ECO:0000256" key="5">
    <source>
        <dbReference type="HAMAP-Rule" id="MF_00167"/>
    </source>
</evidence>
<comment type="similarity">
    <text evidence="5">Belongs to the CsrA/RsmA family.</text>
</comment>
<evidence type="ECO:0000256" key="2">
    <source>
        <dbReference type="ARBA" id="ARBA00022845"/>
    </source>
</evidence>
<dbReference type="GO" id="GO:0005829">
    <property type="term" value="C:cytosol"/>
    <property type="evidence" value="ECO:0007669"/>
    <property type="project" value="TreeGrafter"/>
</dbReference>
<gene>
    <name evidence="5 6" type="primary">csrA</name>
    <name evidence="6" type="ORF">HX797_16925</name>
</gene>
<evidence type="ECO:0000313" key="6">
    <source>
        <dbReference type="EMBL" id="NVZ57949.1"/>
    </source>
</evidence>
<keyword evidence="4 5" id="KW-0010">Activator</keyword>
<dbReference type="GO" id="GO:0045947">
    <property type="term" value="P:negative regulation of translational initiation"/>
    <property type="evidence" value="ECO:0007669"/>
    <property type="project" value="UniProtKB-UniRule"/>
</dbReference>
<dbReference type="Gene3D" id="2.60.40.4380">
    <property type="entry name" value="Translational regulator CsrA"/>
    <property type="match status" value="1"/>
</dbReference>
<comment type="subunit">
    <text evidence="5">Homodimer; the beta-strands of each monomer intercalate to form a hydrophobic core, while the alpha-helices form wings that extend away from the core.</text>
</comment>
<keyword evidence="3 5" id="KW-0694">RNA-binding</keyword>
<dbReference type="InterPro" id="IPR036107">
    <property type="entry name" value="CsrA_sf"/>
</dbReference>
<dbReference type="RefSeq" id="WP_177034149.1">
    <property type="nucleotide sequence ID" value="NZ_JACAOZ010000014.1"/>
</dbReference>
<evidence type="ECO:0000256" key="1">
    <source>
        <dbReference type="ARBA" id="ARBA00022490"/>
    </source>
</evidence>
<dbReference type="PANTHER" id="PTHR34984:SF1">
    <property type="entry name" value="CARBON STORAGE REGULATOR"/>
    <property type="match status" value="1"/>
</dbReference>
<accession>A0A7Y7V7M3</accession>
<keyword evidence="1 5" id="KW-0963">Cytoplasm</keyword>
<reference evidence="6 7" key="1">
    <citation type="submission" date="2020-04" db="EMBL/GenBank/DDBJ databases">
        <title>Molecular characterization of pseudomonads from Agaricus bisporus reveal novel blotch 2 pathogens in Western Europe.</title>
        <authorList>
            <person name="Taparia T."/>
            <person name="Krijger M."/>
            <person name="Haynes E."/>
            <person name="Elpinstone J.G."/>
            <person name="Noble R."/>
            <person name="Van Der Wolf J."/>
        </authorList>
    </citation>
    <scope>NUCLEOTIDE SEQUENCE [LARGE SCALE GENOMIC DNA]</scope>
    <source>
        <strain evidence="6 7">B7002</strain>
    </source>
</reference>
<keyword evidence="2 5" id="KW-0810">Translation regulation</keyword>
<organism evidence="6 7">
    <name type="scientific">Pseudomonas edaphica</name>
    <dbReference type="NCBI Taxonomy" id="2006980"/>
    <lineage>
        <taxon>Bacteria</taxon>
        <taxon>Pseudomonadati</taxon>
        <taxon>Pseudomonadota</taxon>
        <taxon>Gammaproteobacteria</taxon>
        <taxon>Pseudomonadales</taxon>
        <taxon>Pseudomonadaceae</taxon>
        <taxon>Pseudomonas</taxon>
    </lineage>
</organism>
<dbReference type="SUPFAM" id="SSF117130">
    <property type="entry name" value="CsrA-like"/>
    <property type="match status" value="1"/>
</dbReference>
<dbReference type="InterPro" id="IPR003751">
    <property type="entry name" value="CsrA"/>
</dbReference>
<comment type="function">
    <text evidence="5">A key translational regulator that binds mRNA to regulate translation initiation and/or mRNA stability. Mediates global changes in gene expression, shifting from rapid growth to stress survival by linking envelope stress, the stringent response and the catabolite repression systems. Usually binds in the 5'-UTR; binding at or near the Shine-Dalgarno sequence prevents ribosome-binding, repressing translation, binding elsewhere in the 5'-UTR can activate translation and/or stabilize the mRNA. Its function is antagonized by small RNA(s).</text>
</comment>
<comment type="caution">
    <text evidence="6">The sequence shown here is derived from an EMBL/GenBank/DDBJ whole genome shotgun (WGS) entry which is preliminary data.</text>
</comment>
<dbReference type="NCBIfam" id="TIGR00202">
    <property type="entry name" value="csrA"/>
    <property type="match status" value="1"/>
</dbReference>
<dbReference type="Proteomes" id="UP000560470">
    <property type="component" value="Unassembled WGS sequence"/>
</dbReference>
<dbReference type="AlphaFoldDB" id="A0A7Y7V7M3"/>
<dbReference type="Pfam" id="PF02599">
    <property type="entry name" value="CsrA"/>
    <property type="match status" value="1"/>
</dbReference>
<keyword evidence="5" id="KW-0678">Repressor</keyword>
<dbReference type="GO" id="GO:0006109">
    <property type="term" value="P:regulation of carbohydrate metabolic process"/>
    <property type="evidence" value="ECO:0007669"/>
    <property type="project" value="UniProtKB-UniRule"/>
</dbReference>
<proteinExistence type="inferred from homology"/>
<evidence type="ECO:0000256" key="3">
    <source>
        <dbReference type="ARBA" id="ARBA00022884"/>
    </source>
</evidence>
<comment type="subcellular location">
    <subcellularLocation>
        <location evidence="5">Cytoplasm</location>
    </subcellularLocation>
</comment>
<sequence>MLCLSRRRGETIRVGHDIRIVVLEISEHQVRIGVAAPNSVTVHREEIYWRIQDDKMPESTTGNDLKALNGLIFALGAALDCEEVQGDAADELRAELATLKAQAASPRPKLEIIQATARSISSIAAGNILGGLEKPHIQTLLALAGTPVGD</sequence>
<dbReference type="EMBL" id="JACAOZ010000014">
    <property type="protein sequence ID" value="NVZ57949.1"/>
    <property type="molecule type" value="Genomic_DNA"/>
</dbReference>
<name>A0A7Y7V7M3_9PSED</name>
<evidence type="ECO:0000256" key="4">
    <source>
        <dbReference type="ARBA" id="ARBA00023159"/>
    </source>
</evidence>
<dbReference type="GO" id="GO:0048027">
    <property type="term" value="F:mRNA 5'-UTR binding"/>
    <property type="evidence" value="ECO:0007669"/>
    <property type="project" value="UniProtKB-UniRule"/>
</dbReference>
<protein>
    <recommendedName>
        <fullName evidence="5">Translational regulator CsrA</fullName>
    </recommendedName>
    <alternativeName>
        <fullName evidence="5">Carbon storage regulator</fullName>
    </alternativeName>
</protein>
<dbReference type="PANTHER" id="PTHR34984">
    <property type="entry name" value="CARBON STORAGE REGULATOR"/>
    <property type="match status" value="1"/>
</dbReference>
<dbReference type="HAMAP" id="MF_00167">
    <property type="entry name" value="CsrA"/>
    <property type="match status" value="1"/>
</dbReference>
<dbReference type="NCBIfam" id="NF002469">
    <property type="entry name" value="PRK01712.1"/>
    <property type="match status" value="1"/>
</dbReference>